<dbReference type="AlphaFoldDB" id="A0A371F3G1"/>
<dbReference type="Proteomes" id="UP000257109">
    <property type="component" value="Unassembled WGS sequence"/>
</dbReference>
<gene>
    <name evidence="1" type="ORF">CR513_47633</name>
</gene>
<comment type="caution">
    <text evidence="1">The sequence shown here is derived from an EMBL/GenBank/DDBJ whole genome shotgun (WGS) entry which is preliminary data.</text>
</comment>
<sequence length="119" mass="14533">TLVDRSRFEDFSDHRILRHLFNQRKLNMRQHKWQEFPKNYYFDLSHHLDLISVFEVTLEEYEVGYVKGNQWFDKESKEVKNHKEVVTFEHPKMEVREYLYRPCGKLCLGQVRLDLGNEG</sequence>
<dbReference type="EMBL" id="QJKJ01010747">
    <property type="protein sequence ID" value="RDX72829.1"/>
    <property type="molecule type" value="Genomic_DNA"/>
</dbReference>
<feature type="non-terminal residue" evidence="1">
    <location>
        <position position="1"/>
    </location>
</feature>
<keyword evidence="2" id="KW-1185">Reference proteome</keyword>
<evidence type="ECO:0000313" key="1">
    <source>
        <dbReference type="EMBL" id="RDX72829.1"/>
    </source>
</evidence>
<proteinExistence type="predicted"/>
<organism evidence="1 2">
    <name type="scientific">Mucuna pruriens</name>
    <name type="common">Velvet bean</name>
    <name type="synonym">Dolichos pruriens</name>
    <dbReference type="NCBI Taxonomy" id="157652"/>
    <lineage>
        <taxon>Eukaryota</taxon>
        <taxon>Viridiplantae</taxon>
        <taxon>Streptophyta</taxon>
        <taxon>Embryophyta</taxon>
        <taxon>Tracheophyta</taxon>
        <taxon>Spermatophyta</taxon>
        <taxon>Magnoliopsida</taxon>
        <taxon>eudicotyledons</taxon>
        <taxon>Gunneridae</taxon>
        <taxon>Pentapetalae</taxon>
        <taxon>rosids</taxon>
        <taxon>fabids</taxon>
        <taxon>Fabales</taxon>
        <taxon>Fabaceae</taxon>
        <taxon>Papilionoideae</taxon>
        <taxon>50 kb inversion clade</taxon>
        <taxon>NPAAA clade</taxon>
        <taxon>indigoferoid/millettioid clade</taxon>
        <taxon>Phaseoleae</taxon>
        <taxon>Mucuna</taxon>
    </lineage>
</organism>
<accession>A0A371F3G1</accession>
<reference evidence="1" key="1">
    <citation type="submission" date="2018-05" db="EMBL/GenBank/DDBJ databases">
        <title>Draft genome of Mucuna pruriens seed.</title>
        <authorList>
            <person name="Nnadi N.E."/>
            <person name="Vos R."/>
            <person name="Hasami M.H."/>
            <person name="Devisetty U.K."/>
            <person name="Aguiy J.C."/>
        </authorList>
    </citation>
    <scope>NUCLEOTIDE SEQUENCE [LARGE SCALE GENOMIC DNA]</scope>
    <source>
        <strain evidence="1">JCA_2017</strain>
    </source>
</reference>
<protein>
    <submittedName>
        <fullName evidence="1">Uncharacterized protein</fullName>
    </submittedName>
</protein>
<evidence type="ECO:0000313" key="2">
    <source>
        <dbReference type="Proteomes" id="UP000257109"/>
    </source>
</evidence>
<name>A0A371F3G1_MUCPR</name>